<organism evidence="2">
    <name type="scientific">Acidithiobacillus ferrivorans</name>
    <dbReference type="NCBI Taxonomy" id="160808"/>
    <lineage>
        <taxon>Bacteria</taxon>
        <taxon>Pseudomonadati</taxon>
        <taxon>Pseudomonadota</taxon>
        <taxon>Acidithiobacillia</taxon>
        <taxon>Acidithiobacillales</taxon>
        <taxon>Acidithiobacillaceae</taxon>
        <taxon>Acidithiobacillus</taxon>
    </lineage>
</organism>
<keyword evidence="6" id="KW-1185">Reference proteome</keyword>
<dbReference type="Pfam" id="PF01871">
    <property type="entry name" value="AMMECR1"/>
    <property type="match status" value="1"/>
</dbReference>
<evidence type="ECO:0000259" key="1">
    <source>
        <dbReference type="PROSITE" id="PS51112"/>
    </source>
</evidence>
<dbReference type="InterPro" id="IPR027623">
    <property type="entry name" value="AmmeMemoSam_A"/>
</dbReference>
<dbReference type="EMBL" id="LT841305">
    <property type="protein sequence ID" value="SMH65247.1"/>
    <property type="molecule type" value="Genomic_DNA"/>
</dbReference>
<dbReference type="Proteomes" id="UP000193925">
    <property type="component" value="Chromosome AFERRI"/>
</dbReference>
<dbReference type="AlphaFoldDB" id="A0A060UZW8"/>
<accession>A0A060UZW8</accession>
<dbReference type="PANTHER" id="PTHR13016:SF0">
    <property type="entry name" value="AMME SYNDROME CANDIDATE GENE 1 PROTEIN"/>
    <property type="match status" value="1"/>
</dbReference>
<dbReference type="Gene3D" id="3.30.1490.150">
    <property type="entry name" value="Hypothetical protein ph0010, domain 2"/>
    <property type="match status" value="1"/>
</dbReference>
<evidence type="ECO:0000313" key="2">
    <source>
        <dbReference type="EMBL" id="CDQ12208.1"/>
    </source>
</evidence>
<dbReference type="InterPro" id="IPR027485">
    <property type="entry name" value="AMMECR1_N"/>
</dbReference>
<dbReference type="NCBIfam" id="TIGR04335">
    <property type="entry name" value="AmmeMemoSam_A"/>
    <property type="match status" value="1"/>
</dbReference>
<gene>
    <name evidence="2" type="ORF">AFERRI_10031</name>
    <name evidence="4" type="ORF">AFERRI_20028</name>
    <name evidence="3" type="ORF">BBC27_14020</name>
</gene>
<protein>
    <submittedName>
        <fullName evidence="2">AMMECR1 domain protein</fullName>
    </submittedName>
    <submittedName>
        <fullName evidence="3">AMMECR1 domain-containing protein</fullName>
    </submittedName>
</protein>
<reference evidence="3 5" key="3">
    <citation type="submission" date="2016-07" db="EMBL/GenBank/DDBJ databases">
        <title>Draft genome of a psychrotolerant acidophile Acidithiobacillus ferrivorans strain YL15.</title>
        <authorList>
            <person name="Peng T."/>
            <person name="Ma L."/>
            <person name="Nan M."/>
            <person name="An N."/>
            <person name="Wang M."/>
            <person name="Qiu G."/>
            <person name="Zeng W."/>
        </authorList>
    </citation>
    <scope>NUCLEOTIDE SEQUENCE [LARGE SCALE GENOMIC DNA]</scope>
    <source>
        <strain evidence="3 5">YL15</strain>
    </source>
</reference>
<dbReference type="InterPro" id="IPR036071">
    <property type="entry name" value="AMMECR1_dom_sf"/>
</dbReference>
<evidence type="ECO:0000313" key="6">
    <source>
        <dbReference type="Proteomes" id="UP000193925"/>
    </source>
</evidence>
<dbReference type="RefSeq" id="WP_035190086.1">
    <property type="nucleotide sequence ID" value="NZ_CCCS020000001.1"/>
</dbReference>
<evidence type="ECO:0000313" key="5">
    <source>
        <dbReference type="Proteomes" id="UP000093129"/>
    </source>
</evidence>
<reference evidence="2" key="1">
    <citation type="submission" date="2014-03" db="EMBL/GenBank/DDBJ databases">
        <authorList>
            <person name="Genoscope - CEA"/>
        </authorList>
    </citation>
    <scope>NUCLEOTIDE SEQUENCE [LARGE SCALE GENOMIC DNA]</scope>
    <source>
        <strain evidence="2">CF27</strain>
    </source>
</reference>
<name>A0A060UZW8_9PROT</name>
<sequence length="202" mass="22276">MTMHDGDEKTSGFPPEAGKVLLNLARATIAEALGLPAELAAVPDWAQPPGATFVTLTGPQGLRGCIGSLQAYRPLGVDLRANALAAAFEDPRFPPLGAEEWSQVRVEVSLLSSLQRMHFDSEESLLQQIQPHQDGLVLSHGVQRGTFLPQVWEELPQPREFLRALKHKAGLPADFWSANIEVYRYMVEKWREEPTAERKSGG</sequence>
<feature type="domain" description="AMMECR1" evidence="1">
    <location>
        <begin position="16"/>
        <end position="201"/>
    </location>
</feature>
<dbReference type="InterPro" id="IPR023473">
    <property type="entry name" value="AMMECR1"/>
</dbReference>
<dbReference type="EMBL" id="MASQ01000098">
    <property type="protein sequence ID" value="OCB02313.1"/>
    <property type="molecule type" value="Genomic_DNA"/>
</dbReference>
<dbReference type="NCBIfam" id="TIGR00296">
    <property type="entry name" value="TIGR00296 family protein"/>
    <property type="match status" value="1"/>
</dbReference>
<dbReference type="Gene3D" id="3.30.700.20">
    <property type="entry name" value="Hypothetical protein ph0010, domain 1"/>
    <property type="match status" value="1"/>
</dbReference>
<dbReference type="PROSITE" id="PS51112">
    <property type="entry name" value="AMMECR1"/>
    <property type="match status" value="1"/>
</dbReference>
<dbReference type="EMBL" id="CCCS020000001">
    <property type="protein sequence ID" value="CDQ12208.1"/>
    <property type="molecule type" value="Genomic_DNA"/>
</dbReference>
<dbReference type="InterPro" id="IPR002733">
    <property type="entry name" value="AMMECR1_domain"/>
</dbReference>
<evidence type="ECO:0000313" key="4">
    <source>
        <dbReference type="EMBL" id="SMH65247.1"/>
    </source>
</evidence>
<evidence type="ECO:0000313" key="3">
    <source>
        <dbReference type="EMBL" id="OCB02313.1"/>
    </source>
</evidence>
<reference evidence="4 6" key="4">
    <citation type="submission" date="2017-03" db="EMBL/GenBank/DDBJ databases">
        <authorList>
            <person name="Regsiter A."/>
            <person name="William W."/>
        </authorList>
    </citation>
    <scope>NUCLEOTIDE SEQUENCE [LARGE SCALE GENOMIC DNA]</scope>
    <source>
        <strain evidence="4">PRJEB5721</strain>
    </source>
</reference>
<dbReference type="PANTHER" id="PTHR13016">
    <property type="entry name" value="AMMECR1 HOMOLOG"/>
    <property type="match status" value="1"/>
</dbReference>
<dbReference type="SUPFAM" id="SSF143447">
    <property type="entry name" value="AMMECR1-like"/>
    <property type="match status" value="1"/>
</dbReference>
<reference evidence="2" key="2">
    <citation type="submission" date="2014-07" db="EMBL/GenBank/DDBJ databases">
        <title>Initial genome analysis of the psychrotolerant acidophile Acidithiobacillus ferrivorans CF27: insights into iron and sulfur oxidation pathways and into biofilm formation.</title>
        <authorList>
            <person name="Talla E."/>
            <person name="Hedrich S."/>
            <person name="Mangenot S."/>
            <person name="Ji B."/>
            <person name="Johnson D.B."/>
            <person name="Barbe V."/>
            <person name="Bonnefoy V."/>
        </authorList>
    </citation>
    <scope>NUCLEOTIDE SEQUENCE [LARGE SCALE GENOMIC DNA]</scope>
    <source>
        <strain evidence="2">CF27</strain>
    </source>
</reference>
<dbReference type="Proteomes" id="UP000093129">
    <property type="component" value="Unassembled WGS sequence"/>
</dbReference>
<proteinExistence type="predicted"/>